<gene>
    <name evidence="1" type="ORF">VP01_2258g1</name>
</gene>
<evidence type="ECO:0000313" key="1">
    <source>
        <dbReference type="EMBL" id="KNZ57034.1"/>
    </source>
</evidence>
<name>A0A0L6V8J2_9BASI</name>
<evidence type="ECO:0000313" key="2">
    <source>
        <dbReference type="Proteomes" id="UP000037035"/>
    </source>
</evidence>
<dbReference type="VEuPathDB" id="FungiDB:VP01_2258g1"/>
<protein>
    <submittedName>
        <fullName evidence="1">Uncharacterized protein</fullName>
    </submittedName>
</protein>
<reference evidence="1 2" key="1">
    <citation type="submission" date="2015-08" db="EMBL/GenBank/DDBJ databases">
        <title>Next Generation Sequencing and Analysis of the Genome of Puccinia sorghi L Schw, the Causal Agent of Maize Common Rust.</title>
        <authorList>
            <person name="Rochi L."/>
            <person name="Burguener G."/>
            <person name="Darino M."/>
            <person name="Turjanski A."/>
            <person name="Kreff E."/>
            <person name="Dieguez M.J."/>
            <person name="Sacco F."/>
        </authorList>
    </citation>
    <scope>NUCLEOTIDE SEQUENCE [LARGE SCALE GENOMIC DNA]</scope>
    <source>
        <strain evidence="1 2">RO10H11247</strain>
    </source>
</reference>
<sequence length="126" mass="14388">MDLVTHNNVVTAENRDSAKALWNSIKQRFTSSQSSNRARVFNNFLYLVFQEDNIKHLPNPFQISGYTALSQMTSDALGQGFYCPLCMQPSNSVQQQSKGRDKGRLRNNKCCAILKQGQMEEKLQPW</sequence>
<dbReference type="Proteomes" id="UP000037035">
    <property type="component" value="Unassembled WGS sequence"/>
</dbReference>
<comment type="caution">
    <text evidence="1">The sequence shown here is derived from an EMBL/GenBank/DDBJ whole genome shotgun (WGS) entry which is preliminary data.</text>
</comment>
<dbReference type="EMBL" id="LAVV01007123">
    <property type="protein sequence ID" value="KNZ57034.1"/>
    <property type="molecule type" value="Genomic_DNA"/>
</dbReference>
<dbReference type="AlphaFoldDB" id="A0A0L6V8J2"/>
<keyword evidence="2" id="KW-1185">Reference proteome</keyword>
<organism evidence="1 2">
    <name type="scientific">Puccinia sorghi</name>
    <dbReference type="NCBI Taxonomy" id="27349"/>
    <lineage>
        <taxon>Eukaryota</taxon>
        <taxon>Fungi</taxon>
        <taxon>Dikarya</taxon>
        <taxon>Basidiomycota</taxon>
        <taxon>Pucciniomycotina</taxon>
        <taxon>Pucciniomycetes</taxon>
        <taxon>Pucciniales</taxon>
        <taxon>Pucciniaceae</taxon>
        <taxon>Puccinia</taxon>
    </lineage>
</organism>
<accession>A0A0L6V8J2</accession>
<proteinExistence type="predicted"/>